<dbReference type="AlphaFoldDB" id="A0A9D4LN77"/>
<evidence type="ECO:0000313" key="1">
    <source>
        <dbReference type="EMBL" id="KAH3860899.1"/>
    </source>
</evidence>
<reference evidence="1" key="2">
    <citation type="submission" date="2020-11" db="EMBL/GenBank/DDBJ databases">
        <authorList>
            <person name="McCartney M.A."/>
            <person name="Auch B."/>
            <person name="Kono T."/>
            <person name="Mallez S."/>
            <person name="Becker A."/>
            <person name="Gohl D.M."/>
            <person name="Silverstein K.A.T."/>
            <person name="Koren S."/>
            <person name="Bechman K.B."/>
            <person name="Herman A."/>
            <person name="Abrahante J.E."/>
            <person name="Garbe J."/>
        </authorList>
    </citation>
    <scope>NUCLEOTIDE SEQUENCE</scope>
    <source>
        <strain evidence="1">Duluth1</strain>
        <tissue evidence="1">Whole animal</tissue>
    </source>
</reference>
<proteinExistence type="predicted"/>
<organism evidence="1 2">
    <name type="scientific">Dreissena polymorpha</name>
    <name type="common">Zebra mussel</name>
    <name type="synonym">Mytilus polymorpha</name>
    <dbReference type="NCBI Taxonomy" id="45954"/>
    <lineage>
        <taxon>Eukaryota</taxon>
        <taxon>Metazoa</taxon>
        <taxon>Spiralia</taxon>
        <taxon>Lophotrochozoa</taxon>
        <taxon>Mollusca</taxon>
        <taxon>Bivalvia</taxon>
        <taxon>Autobranchia</taxon>
        <taxon>Heteroconchia</taxon>
        <taxon>Euheterodonta</taxon>
        <taxon>Imparidentia</taxon>
        <taxon>Neoheterodontei</taxon>
        <taxon>Myida</taxon>
        <taxon>Dreissenoidea</taxon>
        <taxon>Dreissenidae</taxon>
        <taxon>Dreissena</taxon>
    </lineage>
</organism>
<evidence type="ECO:0000313" key="2">
    <source>
        <dbReference type="Proteomes" id="UP000828390"/>
    </source>
</evidence>
<keyword evidence="2" id="KW-1185">Reference proteome</keyword>
<gene>
    <name evidence="1" type="ORF">DPMN_023822</name>
</gene>
<accession>A0A9D4LN77</accession>
<dbReference type="EMBL" id="JAIWYP010000002">
    <property type="protein sequence ID" value="KAH3860899.1"/>
    <property type="molecule type" value="Genomic_DNA"/>
</dbReference>
<protein>
    <submittedName>
        <fullName evidence="1">Uncharacterized protein</fullName>
    </submittedName>
</protein>
<comment type="caution">
    <text evidence="1">The sequence shown here is derived from an EMBL/GenBank/DDBJ whole genome shotgun (WGS) entry which is preliminary data.</text>
</comment>
<dbReference type="Proteomes" id="UP000828390">
    <property type="component" value="Unassembled WGS sequence"/>
</dbReference>
<reference evidence="1" key="1">
    <citation type="journal article" date="2019" name="bioRxiv">
        <title>The Genome of the Zebra Mussel, Dreissena polymorpha: A Resource for Invasive Species Research.</title>
        <authorList>
            <person name="McCartney M.A."/>
            <person name="Auch B."/>
            <person name="Kono T."/>
            <person name="Mallez S."/>
            <person name="Zhang Y."/>
            <person name="Obille A."/>
            <person name="Becker A."/>
            <person name="Abrahante J.E."/>
            <person name="Garbe J."/>
            <person name="Badalamenti J.P."/>
            <person name="Herman A."/>
            <person name="Mangelson H."/>
            <person name="Liachko I."/>
            <person name="Sullivan S."/>
            <person name="Sone E.D."/>
            <person name="Koren S."/>
            <person name="Silverstein K.A.T."/>
            <person name="Beckman K.B."/>
            <person name="Gohl D.M."/>
        </authorList>
    </citation>
    <scope>NUCLEOTIDE SEQUENCE</scope>
    <source>
        <strain evidence="1">Duluth1</strain>
        <tissue evidence="1">Whole animal</tissue>
    </source>
</reference>
<sequence>MLLLDWIEEENDSEYGALSTLYELFVAMDVPSELAIVVSKRVVEKLGTSMQIQLTSNVKPQWAC</sequence>
<name>A0A9D4LN77_DREPO</name>